<accession>A0A6B0VJI3</accession>
<evidence type="ECO:0000256" key="2">
    <source>
        <dbReference type="ARBA" id="ARBA00023125"/>
    </source>
</evidence>
<feature type="domain" description="Core-binding (CB)" evidence="6">
    <location>
        <begin position="8"/>
        <end position="97"/>
    </location>
</feature>
<dbReference type="CDD" id="cd00397">
    <property type="entry name" value="DNA_BRE_C"/>
    <property type="match status" value="1"/>
</dbReference>
<evidence type="ECO:0000256" key="3">
    <source>
        <dbReference type="ARBA" id="ARBA00023172"/>
    </source>
</evidence>
<organism evidence="7 8">
    <name type="scientific">Natronorubrum halalkaliphilum</name>
    <dbReference type="NCBI Taxonomy" id="2691917"/>
    <lineage>
        <taxon>Archaea</taxon>
        <taxon>Methanobacteriati</taxon>
        <taxon>Methanobacteriota</taxon>
        <taxon>Stenosarchaea group</taxon>
        <taxon>Halobacteria</taxon>
        <taxon>Halobacteriales</taxon>
        <taxon>Natrialbaceae</taxon>
        <taxon>Natronorubrum</taxon>
    </lineage>
</organism>
<dbReference type="InterPro" id="IPR044068">
    <property type="entry name" value="CB"/>
</dbReference>
<dbReference type="Proteomes" id="UP000434101">
    <property type="component" value="Unassembled WGS sequence"/>
</dbReference>
<dbReference type="Gene3D" id="1.10.150.130">
    <property type="match status" value="1"/>
</dbReference>
<reference evidence="7 8" key="1">
    <citation type="submission" date="2020-01" db="EMBL/GenBank/DDBJ databases">
        <title>Natronorubrum sp. JWXQ-INN 674 isolated from Inner Mongolia Autonomous Region of China.</title>
        <authorList>
            <person name="Xue Q."/>
        </authorList>
    </citation>
    <scope>NUCLEOTIDE SEQUENCE [LARGE SCALE GENOMIC DNA]</scope>
    <source>
        <strain evidence="7 8">JWXQ-INN-674</strain>
    </source>
</reference>
<evidence type="ECO:0000256" key="4">
    <source>
        <dbReference type="PROSITE-ProRule" id="PRU01248"/>
    </source>
</evidence>
<comment type="caution">
    <text evidence="7">The sequence shown here is derived from an EMBL/GenBank/DDBJ whole genome shotgun (WGS) entry which is preliminary data.</text>
</comment>
<dbReference type="SUPFAM" id="SSF56349">
    <property type="entry name" value="DNA breaking-rejoining enzymes"/>
    <property type="match status" value="1"/>
</dbReference>
<keyword evidence="2 4" id="KW-0238">DNA-binding</keyword>
<feature type="region of interest" description="Disordered" evidence="5">
    <location>
        <begin position="315"/>
        <end position="350"/>
    </location>
</feature>
<evidence type="ECO:0000256" key="5">
    <source>
        <dbReference type="SAM" id="MobiDB-lite"/>
    </source>
</evidence>
<dbReference type="PANTHER" id="PTHR30349">
    <property type="entry name" value="PHAGE INTEGRASE-RELATED"/>
    <property type="match status" value="1"/>
</dbReference>
<keyword evidence="8" id="KW-1185">Reference proteome</keyword>
<dbReference type="PROSITE" id="PS51900">
    <property type="entry name" value="CB"/>
    <property type="match status" value="1"/>
</dbReference>
<feature type="compositionally biased region" description="Basic and acidic residues" evidence="5">
    <location>
        <begin position="327"/>
        <end position="350"/>
    </location>
</feature>
<dbReference type="EMBL" id="WUYX01000017">
    <property type="protein sequence ID" value="MXV61287.1"/>
    <property type="molecule type" value="Genomic_DNA"/>
</dbReference>
<dbReference type="Gene3D" id="1.10.443.10">
    <property type="entry name" value="Intergrase catalytic core"/>
    <property type="match status" value="1"/>
</dbReference>
<protein>
    <submittedName>
        <fullName evidence="7">Tyrosine-type recombinase/integrase</fullName>
    </submittedName>
</protein>
<dbReference type="Pfam" id="PF02899">
    <property type="entry name" value="Phage_int_SAM_1"/>
    <property type="match status" value="1"/>
</dbReference>
<dbReference type="RefSeq" id="WP_328821236.1">
    <property type="nucleotide sequence ID" value="NZ_WUYX01000017.1"/>
</dbReference>
<evidence type="ECO:0000256" key="1">
    <source>
        <dbReference type="ARBA" id="ARBA00022908"/>
    </source>
</evidence>
<evidence type="ECO:0000259" key="6">
    <source>
        <dbReference type="PROSITE" id="PS51900"/>
    </source>
</evidence>
<evidence type="ECO:0000313" key="8">
    <source>
        <dbReference type="Proteomes" id="UP000434101"/>
    </source>
</evidence>
<dbReference type="InterPro" id="IPR004107">
    <property type="entry name" value="Integrase_SAM-like_N"/>
</dbReference>
<dbReference type="AlphaFoldDB" id="A0A6B0VJI3"/>
<dbReference type="GO" id="GO:0003677">
    <property type="term" value="F:DNA binding"/>
    <property type="evidence" value="ECO:0007669"/>
    <property type="project" value="UniProtKB-UniRule"/>
</dbReference>
<dbReference type="InterPro" id="IPR010998">
    <property type="entry name" value="Integrase_recombinase_N"/>
</dbReference>
<proteinExistence type="predicted"/>
<dbReference type="InterPro" id="IPR013762">
    <property type="entry name" value="Integrase-like_cat_sf"/>
</dbReference>
<keyword evidence="1" id="KW-0229">DNA integration</keyword>
<dbReference type="PANTHER" id="PTHR30349:SF41">
    <property type="entry name" value="INTEGRASE_RECOMBINASE PROTEIN MJ0367-RELATED"/>
    <property type="match status" value="1"/>
</dbReference>
<sequence>MSDELESLEPSEALDLYLESRSDDTSEKTLEGQYYRLRAFVAWCDEEGIADLNMLSGRDLYAYRIWRREGSYSGEELKTVTLRGDLATLRAFLRFCAQIDAVKEGLYDQVPLPRMDGSQGVSDSTLDPDRAVEIVDWLGRYEYASRVHVIALMLWHTGCRVGELRALDVGDLDLEGDRPRADGPAVHFVHRPETGTPLKNKEQGERWNAIGPNVAQVLEDFTSRNGPRVDVTDEHDRRPLVTTEHGRVSTTACRNTLYRVTRPCWRGQECPHDREPEDCEATHYSKYSKCPSSRSPHDVRSGRVTAHRLADEDRSLVSDRMNASEEILDKHYDRRSERQKAEQRRSFFEL</sequence>
<dbReference type="GO" id="GO:0006310">
    <property type="term" value="P:DNA recombination"/>
    <property type="evidence" value="ECO:0007669"/>
    <property type="project" value="UniProtKB-KW"/>
</dbReference>
<name>A0A6B0VJI3_9EURY</name>
<dbReference type="GO" id="GO:0015074">
    <property type="term" value="P:DNA integration"/>
    <property type="evidence" value="ECO:0007669"/>
    <property type="project" value="UniProtKB-KW"/>
</dbReference>
<dbReference type="InterPro" id="IPR050090">
    <property type="entry name" value="Tyrosine_recombinase_XerCD"/>
</dbReference>
<gene>
    <name evidence="7" type="ORF">GS429_04250</name>
</gene>
<dbReference type="InterPro" id="IPR011010">
    <property type="entry name" value="DNA_brk_join_enz"/>
</dbReference>
<keyword evidence="3" id="KW-0233">DNA recombination</keyword>
<evidence type="ECO:0000313" key="7">
    <source>
        <dbReference type="EMBL" id="MXV61287.1"/>
    </source>
</evidence>